<proteinExistence type="inferred from homology"/>
<evidence type="ECO:0000256" key="4">
    <source>
        <dbReference type="ARBA" id="ARBA00022692"/>
    </source>
</evidence>
<accession>A0A6G8QBD5</accession>
<evidence type="ECO:0000256" key="2">
    <source>
        <dbReference type="ARBA" id="ARBA00008114"/>
    </source>
</evidence>
<evidence type="ECO:0000256" key="5">
    <source>
        <dbReference type="ARBA" id="ARBA00022989"/>
    </source>
</evidence>
<keyword evidence="5 7" id="KW-1133">Transmembrane helix</keyword>
<dbReference type="Gene3D" id="1.20.1510.10">
    <property type="entry name" value="Cation efflux protein transmembrane domain"/>
    <property type="match status" value="1"/>
</dbReference>
<keyword evidence="10" id="KW-1185">Reference proteome</keyword>
<evidence type="ECO:0000256" key="7">
    <source>
        <dbReference type="SAM" id="Phobius"/>
    </source>
</evidence>
<evidence type="ECO:0000256" key="3">
    <source>
        <dbReference type="ARBA" id="ARBA00022448"/>
    </source>
</evidence>
<organism evidence="9 10">
    <name type="scientific">Rubrobacter tropicus</name>
    <dbReference type="NCBI Taxonomy" id="2653851"/>
    <lineage>
        <taxon>Bacteria</taxon>
        <taxon>Bacillati</taxon>
        <taxon>Actinomycetota</taxon>
        <taxon>Rubrobacteria</taxon>
        <taxon>Rubrobacterales</taxon>
        <taxon>Rubrobacteraceae</taxon>
        <taxon>Rubrobacter</taxon>
    </lineage>
</organism>
<feature type="transmembrane region" description="Helical" evidence="7">
    <location>
        <begin position="56"/>
        <end position="72"/>
    </location>
</feature>
<dbReference type="RefSeq" id="WP_166177379.1">
    <property type="nucleotide sequence ID" value="NZ_CP045119.1"/>
</dbReference>
<name>A0A6G8QBD5_9ACTN</name>
<comment type="similarity">
    <text evidence="2">Belongs to the cation diffusion facilitator (CDF) transporter (TC 2.A.4) family.</text>
</comment>
<evidence type="ECO:0000256" key="6">
    <source>
        <dbReference type="ARBA" id="ARBA00023136"/>
    </source>
</evidence>
<gene>
    <name evidence="9" type="ORF">GBA63_14905</name>
</gene>
<dbReference type="Pfam" id="PF01545">
    <property type="entry name" value="Cation_efflux"/>
    <property type="match status" value="1"/>
</dbReference>
<dbReference type="Proteomes" id="UP000501452">
    <property type="component" value="Chromosome"/>
</dbReference>
<sequence>MRAARDRELPPERRETLRRARRLEWLTIAYLVSAVGLLALVLGSSQAMKTAWFEDLLSLIPPIAFLVSARYNSRAPTGRFPYGFHRLVSIGHLCAALALFAMGGYLLVESVVKLIAAEHPTIGAVTLFGQTFWLGWLMLPALLWSGLPAVFLGRAKMPLAQDLHNKVLYADADMNKADWLTAAAAMVGVVGIGFGIWWADAAAAALISLDITKDGLSNLRHAVNDLMDQTPTTVAHDDTDPLRDKVAAKLNELPWVAGAEVRMREEGQVYFGEAFVVPSDPSNLTEKIEEALEEVLDLDWRVHDLAIMPVRELPKQAQDPR</sequence>
<dbReference type="InterPro" id="IPR002524">
    <property type="entry name" value="Cation_efflux"/>
</dbReference>
<dbReference type="SUPFAM" id="SSF161111">
    <property type="entry name" value="Cation efflux protein transmembrane domain-like"/>
    <property type="match status" value="1"/>
</dbReference>
<feature type="transmembrane region" description="Helical" evidence="7">
    <location>
        <begin position="127"/>
        <end position="152"/>
    </location>
</feature>
<feature type="domain" description="Cation efflux protein transmembrane" evidence="8">
    <location>
        <begin position="28"/>
        <end position="227"/>
    </location>
</feature>
<dbReference type="InterPro" id="IPR050291">
    <property type="entry name" value="CDF_Transporter"/>
</dbReference>
<reference evidence="9 10" key="1">
    <citation type="submission" date="2019-10" db="EMBL/GenBank/DDBJ databases">
        <title>Rubrobacter sp nov SCSIO 52090 isolated from a deep-sea sediment in the South China Sea.</title>
        <authorList>
            <person name="Chen R.W."/>
        </authorList>
    </citation>
    <scope>NUCLEOTIDE SEQUENCE [LARGE SCALE GENOMIC DNA]</scope>
    <source>
        <strain evidence="9 10">SCSIO 52909</strain>
    </source>
</reference>
<comment type="subcellular location">
    <subcellularLocation>
        <location evidence="1">Membrane</location>
        <topology evidence="1">Multi-pass membrane protein</topology>
    </subcellularLocation>
</comment>
<feature type="transmembrane region" description="Helical" evidence="7">
    <location>
        <begin position="179"/>
        <end position="199"/>
    </location>
</feature>
<dbReference type="EMBL" id="CP045119">
    <property type="protein sequence ID" value="QIN83779.1"/>
    <property type="molecule type" value="Genomic_DNA"/>
</dbReference>
<feature type="transmembrane region" description="Helical" evidence="7">
    <location>
        <begin position="84"/>
        <end position="107"/>
    </location>
</feature>
<feature type="transmembrane region" description="Helical" evidence="7">
    <location>
        <begin position="23"/>
        <end position="44"/>
    </location>
</feature>
<dbReference type="InterPro" id="IPR027469">
    <property type="entry name" value="Cation_efflux_TMD_sf"/>
</dbReference>
<dbReference type="NCBIfam" id="TIGR01297">
    <property type="entry name" value="CDF"/>
    <property type="match status" value="1"/>
</dbReference>
<evidence type="ECO:0000313" key="9">
    <source>
        <dbReference type="EMBL" id="QIN83779.1"/>
    </source>
</evidence>
<dbReference type="PANTHER" id="PTHR43840">
    <property type="entry name" value="MITOCHONDRIAL METAL TRANSPORTER 1-RELATED"/>
    <property type="match status" value="1"/>
</dbReference>
<dbReference type="PANTHER" id="PTHR43840:SF15">
    <property type="entry name" value="MITOCHONDRIAL METAL TRANSPORTER 1-RELATED"/>
    <property type="match status" value="1"/>
</dbReference>
<keyword evidence="6 7" id="KW-0472">Membrane</keyword>
<keyword evidence="3" id="KW-0813">Transport</keyword>
<protein>
    <submittedName>
        <fullName evidence="9">Cation diffusion facilitator family transporter</fullName>
    </submittedName>
</protein>
<dbReference type="KEGG" id="rub:GBA63_14905"/>
<keyword evidence="4 7" id="KW-0812">Transmembrane</keyword>
<dbReference type="AlphaFoldDB" id="A0A6G8QBD5"/>
<evidence type="ECO:0000256" key="1">
    <source>
        <dbReference type="ARBA" id="ARBA00004141"/>
    </source>
</evidence>
<dbReference type="InterPro" id="IPR058533">
    <property type="entry name" value="Cation_efflux_TM"/>
</dbReference>
<dbReference type="GO" id="GO:0016020">
    <property type="term" value="C:membrane"/>
    <property type="evidence" value="ECO:0007669"/>
    <property type="project" value="UniProtKB-SubCell"/>
</dbReference>
<evidence type="ECO:0000259" key="8">
    <source>
        <dbReference type="Pfam" id="PF01545"/>
    </source>
</evidence>
<evidence type="ECO:0000313" key="10">
    <source>
        <dbReference type="Proteomes" id="UP000501452"/>
    </source>
</evidence>
<dbReference type="GO" id="GO:0008324">
    <property type="term" value="F:monoatomic cation transmembrane transporter activity"/>
    <property type="evidence" value="ECO:0007669"/>
    <property type="project" value="InterPro"/>
</dbReference>